<dbReference type="RefSeq" id="WP_322185750.1">
    <property type="nucleotide sequence ID" value="NZ_JAXLPB010000001.1"/>
</dbReference>
<comment type="caution">
    <text evidence="1">The sequence shown here is derived from an EMBL/GenBank/DDBJ whole genome shotgun (WGS) entry which is preliminary data.</text>
</comment>
<evidence type="ECO:0000313" key="2">
    <source>
        <dbReference type="Proteomes" id="UP001294412"/>
    </source>
</evidence>
<name>A0ABU5HYU5_9HYPH</name>
<proteinExistence type="predicted"/>
<accession>A0ABU5HYU5</accession>
<organism evidence="1 2">
    <name type="scientific">Fulvimarina uroteuthidis</name>
    <dbReference type="NCBI Taxonomy" id="3098149"/>
    <lineage>
        <taxon>Bacteria</taxon>
        <taxon>Pseudomonadati</taxon>
        <taxon>Pseudomonadota</taxon>
        <taxon>Alphaproteobacteria</taxon>
        <taxon>Hyphomicrobiales</taxon>
        <taxon>Aurantimonadaceae</taxon>
        <taxon>Fulvimarina</taxon>
    </lineage>
</organism>
<reference evidence="1 2" key="1">
    <citation type="submission" date="2023-12" db="EMBL/GenBank/DDBJ databases">
        <title>Description of Novel Strain Fulvimarina sp. 2208YS6-2-32 isolated from Uroteuthis (Photololigo) edulis.</title>
        <authorList>
            <person name="Park J.-S."/>
        </authorList>
    </citation>
    <scope>NUCLEOTIDE SEQUENCE [LARGE SCALE GENOMIC DNA]</scope>
    <source>
        <strain evidence="1 2">2208YS6-2-32</strain>
    </source>
</reference>
<evidence type="ECO:0000313" key="1">
    <source>
        <dbReference type="EMBL" id="MDY8108301.1"/>
    </source>
</evidence>
<dbReference type="EMBL" id="JAXLPB010000001">
    <property type="protein sequence ID" value="MDY8108301.1"/>
    <property type="molecule type" value="Genomic_DNA"/>
</dbReference>
<dbReference type="Proteomes" id="UP001294412">
    <property type="component" value="Unassembled WGS sequence"/>
</dbReference>
<protein>
    <submittedName>
        <fullName evidence="1">Uncharacterized protein</fullName>
    </submittedName>
</protein>
<keyword evidence="2" id="KW-1185">Reference proteome</keyword>
<gene>
    <name evidence="1" type="ORF">U0C82_03940</name>
</gene>
<sequence length="76" mass="8392">MTGTHTNAASSIASLSMLLVKRARELASMCPTPSPDQDEDLLRLHCEIGQRLGVHHDAREASIHSLDDMLKVRTVR</sequence>